<proteinExistence type="predicted"/>
<reference evidence="1" key="1">
    <citation type="submission" date="2020-11" db="EMBL/GenBank/DDBJ databases">
        <authorList>
            <consortium name="DOE Joint Genome Institute"/>
            <person name="Ahrendt S."/>
            <person name="Riley R."/>
            <person name="Andreopoulos W."/>
            <person name="Labutti K."/>
            <person name="Pangilinan J."/>
            <person name="Ruiz-Duenas F.J."/>
            <person name="Barrasa J.M."/>
            <person name="Sanchez-Garcia M."/>
            <person name="Camarero S."/>
            <person name="Miyauchi S."/>
            <person name="Serrano A."/>
            <person name="Linde D."/>
            <person name="Babiker R."/>
            <person name="Drula E."/>
            <person name="Ayuso-Fernandez I."/>
            <person name="Pacheco R."/>
            <person name="Padilla G."/>
            <person name="Ferreira P."/>
            <person name="Barriuso J."/>
            <person name="Kellner H."/>
            <person name="Castanera R."/>
            <person name="Alfaro M."/>
            <person name="Ramirez L."/>
            <person name="Pisabarro A.G."/>
            <person name="Kuo A."/>
            <person name="Tritt A."/>
            <person name="Lipzen A."/>
            <person name="He G."/>
            <person name="Yan M."/>
            <person name="Ng V."/>
            <person name="Cullen D."/>
            <person name="Martin F."/>
            <person name="Rosso M.-N."/>
            <person name="Henrissat B."/>
            <person name="Hibbett D."/>
            <person name="Martinez A.T."/>
            <person name="Grigoriev I.V."/>
        </authorList>
    </citation>
    <scope>NUCLEOTIDE SEQUENCE</scope>
    <source>
        <strain evidence="1">CBS 247.69</strain>
    </source>
</reference>
<dbReference type="AlphaFoldDB" id="A0A9P5XVB7"/>
<organism evidence="1 2">
    <name type="scientific">Collybia nuda</name>
    <dbReference type="NCBI Taxonomy" id="64659"/>
    <lineage>
        <taxon>Eukaryota</taxon>
        <taxon>Fungi</taxon>
        <taxon>Dikarya</taxon>
        <taxon>Basidiomycota</taxon>
        <taxon>Agaricomycotina</taxon>
        <taxon>Agaricomycetes</taxon>
        <taxon>Agaricomycetidae</taxon>
        <taxon>Agaricales</taxon>
        <taxon>Tricholomatineae</taxon>
        <taxon>Clitocybaceae</taxon>
        <taxon>Collybia</taxon>
    </lineage>
</organism>
<sequence length="78" mass="8750">MYHAPPSPSIGLRVMAPSHWDWCTHPWMVVFVILYPAPTAPSPGRNCPLLNERLTPQTCPSFPETSQLLSPLFHTDLP</sequence>
<gene>
    <name evidence="1" type="ORF">BDZ94DRAFT_1275815</name>
</gene>
<evidence type="ECO:0000313" key="1">
    <source>
        <dbReference type="EMBL" id="KAF9456386.1"/>
    </source>
</evidence>
<keyword evidence="2" id="KW-1185">Reference proteome</keyword>
<name>A0A9P5XVB7_9AGAR</name>
<protein>
    <submittedName>
        <fullName evidence="1">Uncharacterized protein</fullName>
    </submittedName>
</protein>
<dbReference type="Proteomes" id="UP000807353">
    <property type="component" value="Unassembled WGS sequence"/>
</dbReference>
<evidence type="ECO:0000313" key="2">
    <source>
        <dbReference type="Proteomes" id="UP000807353"/>
    </source>
</evidence>
<accession>A0A9P5XVB7</accession>
<dbReference type="EMBL" id="MU150430">
    <property type="protein sequence ID" value="KAF9456386.1"/>
    <property type="molecule type" value="Genomic_DNA"/>
</dbReference>
<comment type="caution">
    <text evidence="1">The sequence shown here is derived from an EMBL/GenBank/DDBJ whole genome shotgun (WGS) entry which is preliminary data.</text>
</comment>